<keyword evidence="10 12" id="KW-0496">Mitochondrion</keyword>
<evidence type="ECO:0000256" key="7">
    <source>
        <dbReference type="ARBA" id="ARBA00022781"/>
    </source>
</evidence>
<keyword evidence="9 12" id="KW-0406">Ion transport</keyword>
<dbReference type="Pfam" id="PF00895">
    <property type="entry name" value="ATP-synt_8"/>
    <property type="match status" value="1"/>
</dbReference>
<evidence type="ECO:0000256" key="10">
    <source>
        <dbReference type="ARBA" id="ARBA00023128"/>
    </source>
</evidence>
<comment type="similarity">
    <text evidence="2 12">Belongs to the ATPase protein 8 family.</text>
</comment>
<evidence type="ECO:0000256" key="1">
    <source>
        <dbReference type="ARBA" id="ARBA00004304"/>
    </source>
</evidence>
<geneLocation type="mitochondrion" evidence="14"/>
<dbReference type="EMBL" id="KT780672">
    <property type="protein sequence ID" value="ALO70879.1"/>
    <property type="molecule type" value="Genomic_DNA"/>
</dbReference>
<evidence type="ECO:0000256" key="11">
    <source>
        <dbReference type="ARBA" id="ARBA00023136"/>
    </source>
</evidence>
<keyword evidence="5 12" id="KW-0138">CF(0)</keyword>
<gene>
    <name evidence="14" type="primary">atp8</name>
</gene>
<protein>
    <recommendedName>
        <fullName evidence="12">ATP synthase complex subunit 8</fullName>
    </recommendedName>
</protein>
<evidence type="ECO:0000313" key="14">
    <source>
        <dbReference type="EMBL" id="ALO70879.1"/>
    </source>
</evidence>
<dbReference type="GO" id="GO:0015986">
    <property type="term" value="P:proton motive force-driven ATP synthesis"/>
    <property type="evidence" value="ECO:0007669"/>
    <property type="project" value="InterPro"/>
</dbReference>
<evidence type="ECO:0000256" key="6">
    <source>
        <dbReference type="ARBA" id="ARBA00022692"/>
    </source>
</evidence>
<evidence type="ECO:0000256" key="4">
    <source>
        <dbReference type="ARBA" id="ARBA00022448"/>
    </source>
</evidence>
<evidence type="ECO:0000256" key="12">
    <source>
        <dbReference type="RuleBase" id="RU003661"/>
    </source>
</evidence>
<feature type="transmembrane region" description="Helical" evidence="13">
    <location>
        <begin position="12"/>
        <end position="32"/>
    </location>
</feature>
<keyword evidence="6 12" id="KW-0812">Transmembrane</keyword>
<reference evidence="14" key="1">
    <citation type="submission" date="2015-09" db="EMBL/GenBank/DDBJ databases">
        <title>Staphyliniformia phylogenetics from de novo mitogenomic assemblies.</title>
        <authorList>
            <person name="Favreau E.A."/>
            <person name="Linard B."/>
            <person name="Vogler A.P."/>
        </authorList>
    </citation>
    <scope>NUCLEOTIDE SEQUENCE</scope>
</reference>
<evidence type="ECO:0000256" key="9">
    <source>
        <dbReference type="ARBA" id="ARBA00023065"/>
    </source>
</evidence>
<accession>A0A0S2M842</accession>
<evidence type="ECO:0000256" key="8">
    <source>
        <dbReference type="ARBA" id="ARBA00022989"/>
    </source>
</evidence>
<dbReference type="GO" id="GO:0015078">
    <property type="term" value="F:proton transmembrane transporter activity"/>
    <property type="evidence" value="ECO:0007669"/>
    <property type="project" value="InterPro"/>
</dbReference>
<name>A0A0S2M842_9COLE</name>
<evidence type="ECO:0000256" key="3">
    <source>
        <dbReference type="ARBA" id="ARBA00011291"/>
    </source>
</evidence>
<organism evidence="14">
    <name type="scientific">Rybaxis sp. 1 EF-2015</name>
    <dbReference type="NCBI Taxonomy" id="1756864"/>
    <lineage>
        <taxon>Eukaryota</taxon>
        <taxon>Metazoa</taxon>
        <taxon>Ecdysozoa</taxon>
        <taxon>Arthropoda</taxon>
        <taxon>Hexapoda</taxon>
        <taxon>Insecta</taxon>
        <taxon>Pterygota</taxon>
        <taxon>Neoptera</taxon>
        <taxon>Endopterygota</taxon>
        <taxon>Coleoptera</taxon>
        <taxon>Polyphaga</taxon>
        <taxon>Staphyliniformia</taxon>
        <taxon>Staphylinidae</taxon>
        <taxon>Omaliinae group</taxon>
        <taxon>Pselaphinae</taxon>
        <taxon>Rybaxis</taxon>
    </lineage>
</organism>
<sequence length="51" mass="6658">MPQMAPMNWLLLYFFFLLIFLMFNIMNYYYYLNYKNKNLMNKKMIQKNWKW</sequence>
<dbReference type="GO" id="GO:0031966">
    <property type="term" value="C:mitochondrial membrane"/>
    <property type="evidence" value="ECO:0007669"/>
    <property type="project" value="UniProtKB-SubCell"/>
</dbReference>
<evidence type="ECO:0000256" key="13">
    <source>
        <dbReference type="SAM" id="Phobius"/>
    </source>
</evidence>
<evidence type="ECO:0000256" key="5">
    <source>
        <dbReference type="ARBA" id="ARBA00022547"/>
    </source>
</evidence>
<dbReference type="AlphaFoldDB" id="A0A0S2M842"/>
<comment type="subcellular location">
    <subcellularLocation>
        <location evidence="1 12">Mitochondrion membrane</location>
        <topology evidence="1 12">Single-pass membrane protein</topology>
    </subcellularLocation>
</comment>
<dbReference type="GO" id="GO:0045259">
    <property type="term" value="C:proton-transporting ATP synthase complex"/>
    <property type="evidence" value="ECO:0007669"/>
    <property type="project" value="UniProtKB-KW"/>
</dbReference>
<keyword evidence="11 13" id="KW-0472">Membrane</keyword>
<evidence type="ECO:0000256" key="2">
    <source>
        <dbReference type="ARBA" id="ARBA00008892"/>
    </source>
</evidence>
<keyword evidence="4 12" id="KW-0813">Transport</keyword>
<proteinExistence type="inferred from homology"/>
<dbReference type="InterPro" id="IPR001421">
    <property type="entry name" value="ATP8_metazoa"/>
</dbReference>
<keyword evidence="7 12" id="KW-0375">Hydrogen ion transport</keyword>
<keyword evidence="8 13" id="KW-1133">Transmembrane helix</keyword>
<comment type="subunit">
    <text evidence="3">F-type ATPases have 2 components, CF(1) - the catalytic core - and CF(0) - the membrane proton channel.</text>
</comment>